<keyword evidence="2" id="KW-1185">Reference proteome</keyword>
<sequence length="484" mass="52918">MKINKGILGLVALSTLLSCNSDDDTNNTSGNNNSPIELKNYSITPALIKTMPGFTSLETYSLFSSEDTFINTPEYVFGGSADGSGLFRNNDGSFTFLVNNEDNFAVSKITFDSHFKPVAGEYVLNSDGSGNRLCSASLATPEIHGFGPLFLTAGESGPESQIIGLTPFDTKANNSTPRPLSALGRWSSENAVPLPKTAYSGQTVILIGDDDSGTYGGQFVLYKSTTGDLNNGKVYVMKRTDENMAERSMTEGNTYPVQFVEIPNAKTNTGDQNNILSQTLKAIPFGRVEDIDYRKDAGKEREVYFNVTGQDNTGSNADYSRSKYGRMYKLVLDANNPLSGQLTLVLDGDNRTGKAGKFQNIDNICVTRNFVYLQEDSNGYGNETHDAYIYQYNIATGDLKVVFELDHKRNEPGDKYMSATSALGSWEYGALIDVSDIIGIPDTFMLSIQTHSWKKDRFQGVDGGSVRPNEKQGSQVILIKGLQR</sequence>
<gene>
    <name evidence="1" type="ORF">NOX80_17500</name>
</gene>
<evidence type="ECO:0000313" key="1">
    <source>
        <dbReference type="EMBL" id="UUC45408.1"/>
    </source>
</evidence>
<dbReference type="RefSeq" id="WP_256551104.1">
    <property type="nucleotide sequence ID" value="NZ_CP101751.1"/>
</dbReference>
<dbReference type="PROSITE" id="PS51257">
    <property type="entry name" value="PROKAR_LIPOPROTEIN"/>
    <property type="match status" value="1"/>
</dbReference>
<dbReference type="EMBL" id="CP101751">
    <property type="protein sequence ID" value="UUC45408.1"/>
    <property type="molecule type" value="Genomic_DNA"/>
</dbReference>
<accession>A0ABY5IUG7</accession>
<name>A0ABY5IUG7_9FLAO</name>
<proteinExistence type="predicted"/>
<organism evidence="1 2">
    <name type="scientific">Flavobacterium cerinum</name>
    <dbReference type="NCBI Taxonomy" id="2502784"/>
    <lineage>
        <taxon>Bacteria</taxon>
        <taxon>Pseudomonadati</taxon>
        <taxon>Bacteroidota</taxon>
        <taxon>Flavobacteriia</taxon>
        <taxon>Flavobacteriales</taxon>
        <taxon>Flavobacteriaceae</taxon>
        <taxon>Flavobacterium</taxon>
    </lineage>
</organism>
<dbReference type="Proteomes" id="UP001059844">
    <property type="component" value="Chromosome"/>
</dbReference>
<dbReference type="InterPro" id="IPR008557">
    <property type="entry name" value="PhoX"/>
</dbReference>
<dbReference type="Pfam" id="PF05787">
    <property type="entry name" value="PhoX"/>
    <property type="match status" value="1"/>
</dbReference>
<protein>
    <submittedName>
        <fullName evidence="1">DUF839 domain-containing protein</fullName>
    </submittedName>
</protein>
<reference evidence="1" key="1">
    <citation type="submission" date="2022-07" db="EMBL/GenBank/DDBJ databases">
        <title>Isolation, identification, and degradation of a PFOSA degrading strain from sewage treatment plant.</title>
        <authorList>
            <person name="Zhang L."/>
            <person name="Huo Y."/>
        </authorList>
    </citation>
    <scope>NUCLEOTIDE SEQUENCE</scope>
    <source>
        <strain evidence="1">C1</strain>
    </source>
</reference>
<evidence type="ECO:0000313" key="2">
    <source>
        <dbReference type="Proteomes" id="UP001059844"/>
    </source>
</evidence>